<feature type="transmembrane region" description="Helical" evidence="15">
    <location>
        <begin position="80"/>
        <end position="105"/>
    </location>
</feature>
<keyword evidence="7" id="KW-0479">Metal-binding</keyword>
<dbReference type="FunFam" id="3.30.40.10:FF:000233">
    <property type="entry name" value="RING-H2 finger protein ATL54"/>
    <property type="match status" value="1"/>
</dbReference>
<dbReference type="Pfam" id="PF13639">
    <property type="entry name" value="zf-RING_2"/>
    <property type="match status" value="1"/>
</dbReference>
<dbReference type="PANTHER" id="PTHR46913:SF19">
    <property type="entry name" value="RING-TYPE E3 UBIQUITIN TRANSFERASE"/>
    <property type="match status" value="1"/>
</dbReference>
<keyword evidence="9" id="KW-0833">Ubl conjugation pathway</keyword>
<comment type="catalytic activity">
    <reaction evidence="1">
        <text>S-ubiquitinyl-[E2 ubiquitin-conjugating enzyme]-L-cysteine + [acceptor protein]-L-lysine = [E2 ubiquitin-conjugating enzyme]-L-cysteine + N(6)-ubiquitinyl-[acceptor protein]-L-lysine.</text>
        <dbReference type="EC" id="2.3.2.27"/>
    </reaction>
</comment>
<comment type="caution">
    <text evidence="17">The sequence shown here is derived from an EMBL/GenBank/DDBJ whole genome shotgun (WGS) entry which is preliminary data.</text>
</comment>
<dbReference type="CDD" id="cd16461">
    <property type="entry name" value="RING-H2_EL5-like"/>
    <property type="match status" value="1"/>
</dbReference>
<evidence type="ECO:0000256" key="1">
    <source>
        <dbReference type="ARBA" id="ARBA00000900"/>
    </source>
</evidence>
<evidence type="ECO:0000313" key="18">
    <source>
        <dbReference type="Proteomes" id="UP001642360"/>
    </source>
</evidence>
<evidence type="ECO:0000256" key="10">
    <source>
        <dbReference type="ARBA" id="ARBA00022833"/>
    </source>
</evidence>
<sequence>MAFKFNHRKLIPNFLNDTITQMCTPYYCNPTKNKEGACPFSCIIYCYPTCYQSIISEIEPPEYPLSPLNDHPNKTHKHSLFVIISLSILATVFFLLFCFTIYKFYTGWYRSRRRSEPQEEEIYGDFLNENHGPVVDHPIWFIRTVGLQPSVITAISIVKYKRGEGLVEGTECSVCLNEFQEDETLRLLPKCNHAFHLPCIDTWLRSHTNCPMCRARIVINLAVSPSPEQSDSNLGHVEETQVRIPENNGEFGRHREDEARELRIGAVEEGGIRVENGVNIDGILGKSDHLEVDEVQPMRRSVSMDSLSASMIRLAMANAHPEQSVGFSDSQFIKVHESNSGIVSKRFDVNQSLFRLVCSSSFGRSVQKGPGSMKRSFSCSGKVLSSRYNHSRKPVLPS</sequence>
<dbReference type="Proteomes" id="UP001642360">
    <property type="component" value="Unassembled WGS sequence"/>
</dbReference>
<dbReference type="Gene3D" id="3.30.40.10">
    <property type="entry name" value="Zinc/RING finger domain, C3HC4 (zinc finger)"/>
    <property type="match status" value="1"/>
</dbReference>
<feature type="domain" description="RING-type" evidence="16">
    <location>
        <begin position="172"/>
        <end position="214"/>
    </location>
</feature>
<organism evidence="17 18">
    <name type="scientific">Ilex paraguariensis</name>
    <name type="common">yerba mate</name>
    <dbReference type="NCBI Taxonomy" id="185542"/>
    <lineage>
        <taxon>Eukaryota</taxon>
        <taxon>Viridiplantae</taxon>
        <taxon>Streptophyta</taxon>
        <taxon>Embryophyta</taxon>
        <taxon>Tracheophyta</taxon>
        <taxon>Spermatophyta</taxon>
        <taxon>Magnoliopsida</taxon>
        <taxon>eudicotyledons</taxon>
        <taxon>Gunneridae</taxon>
        <taxon>Pentapetalae</taxon>
        <taxon>asterids</taxon>
        <taxon>campanulids</taxon>
        <taxon>Aquifoliales</taxon>
        <taxon>Aquifoliaceae</taxon>
        <taxon>Ilex</taxon>
    </lineage>
</organism>
<dbReference type="EC" id="2.3.2.27" evidence="4"/>
<protein>
    <recommendedName>
        <fullName evidence="4">RING-type E3 ubiquitin transferase</fullName>
        <ecNumber evidence="4">2.3.2.27</ecNumber>
    </recommendedName>
</protein>
<dbReference type="GO" id="GO:0008270">
    <property type="term" value="F:zinc ion binding"/>
    <property type="evidence" value="ECO:0007669"/>
    <property type="project" value="UniProtKB-KW"/>
</dbReference>
<comment type="similarity">
    <text evidence="13">Belongs to the RING-type zinc finger family. ATL subfamily.</text>
</comment>
<evidence type="ECO:0000256" key="6">
    <source>
        <dbReference type="ARBA" id="ARBA00022692"/>
    </source>
</evidence>
<evidence type="ECO:0000259" key="16">
    <source>
        <dbReference type="PROSITE" id="PS50089"/>
    </source>
</evidence>
<keyword evidence="12 15" id="KW-0472">Membrane</keyword>
<keyword evidence="18" id="KW-1185">Reference proteome</keyword>
<dbReference type="SUPFAM" id="SSF57850">
    <property type="entry name" value="RING/U-box"/>
    <property type="match status" value="1"/>
</dbReference>
<proteinExistence type="inferred from homology"/>
<name>A0ABC8TX67_9AQUA</name>
<dbReference type="InterPro" id="IPR044600">
    <property type="entry name" value="ATL1/ATL16-like"/>
</dbReference>
<dbReference type="GO" id="GO:0016020">
    <property type="term" value="C:membrane"/>
    <property type="evidence" value="ECO:0007669"/>
    <property type="project" value="UniProtKB-SubCell"/>
</dbReference>
<accession>A0ABC8TX67</accession>
<evidence type="ECO:0000256" key="7">
    <source>
        <dbReference type="ARBA" id="ARBA00022723"/>
    </source>
</evidence>
<evidence type="ECO:0000256" key="15">
    <source>
        <dbReference type="SAM" id="Phobius"/>
    </source>
</evidence>
<dbReference type="InterPro" id="IPR001841">
    <property type="entry name" value="Znf_RING"/>
</dbReference>
<evidence type="ECO:0000256" key="5">
    <source>
        <dbReference type="ARBA" id="ARBA00022679"/>
    </source>
</evidence>
<dbReference type="AlphaFoldDB" id="A0ABC8TX67"/>
<evidence type="ECO:0000256" key="9">
    <source>
        <dbReference type="ARBA" id="ARBA00022786"/>
    </source>
</evidence>
<keyword evidence="10" id="KW-0862">Zinc</keyword>
<dbReference type="PROSITE" id="PS50089">
    <property type="entry name" value="ZF_RING_2"/>
    <property type="match status" value="1"/>
</dbReference>
<evidence type="ECO:0000256" key="14">
    <source>
        <dbReference type="PROSITE-ProRule" id="PRU00175"/>
    </source>
</evidence>
<evidence type="ECO:0000256" key="2">
    <source>
        <dbReference type="ARBA" id="ARBA00004167"/>
    </source>
</evidence>
<dbReference type="SMART" id="SM00184">
    <property type="entry name" value="RING"/>
    <property type="match status" value="1"/>
</dbReference>
<evidence type="ECO:0000256" key="11">
    <source>
        <dbReference type="ARBA" id="ARBA00022989"/>
    </source>
</evidence>
<dbReference type="GO" id="GO:0061630">
    <property type="term" value="F:ubiquitin protein ligase activity"/>
    <property type="evidence" value="ECO:0007669"/>
    <property type="project" value="UniProtKB-EC"/>
</dbReference>
<dbReference type="EMBL" id="CAUOFW020006280">
    <property type="protein sequence ID" value="CAK9174066.1"/>
    <property type="molecule type" value="Genomic_DNA"/>
</dbReference>
<evidence type="ECO:0000256" key="12">
    <source>
        <dbReference type="ARBA" id="ARBA00023136"/>
    </source>
</evidence>
<evidence type="ECO:0000256" key="13">
    <source>
        <dbReference type="ARBA" id="ARBA00024209"/>
    </source>
</evidence>
<evidence type="ECO:0000256" key="4">
    <source>
        <dbReference type="ARBA" id="ARBA00012483"/>
    </source>
</evidence>
<dbReference type="InterPro" id="IPR013083">
    <property type="entry name" value="Znf_RING/FYVE/PHD"/>
</dbReference>
<keyword evidence="8 14" id="KW-0863">Zinc-finger</keyword>
<evidence type="ECO:0000313" key="17">
    <source>
        <dbReference type="EMBL" id="CAK9174066.1"/>
    </source>
</evidence>
<comment type="subcellular location">
    <subcellularLocation>
        <location evidence="2">Membrane</location>
        <topology evidence="2">Single-pass membrane protein</topology>
    </subcellularLocation>
</comment>
<evidence type="ECO:0000256" key="8">
    <source>
        <dbReference type="ARBA" id="ARBA00022771"/>
    </source>
</evidence>
<gene>
    <name evidence="17" type="ORF">ILEXP_LOCUS43803</name>
</gene>
<reference evidence="17 18" key="1">
    <citation type="submission" date="2024-02" db="EMBL/GenBank/DDBJ databases">
        <authorList>
            <person name="Vignale AGUSTIN F."/>
            <person name="Sosa J E."/>
            <person name="Modenutti C."/>
        </authorList>
    </citation>
    <scope>NUCLEOTIDE SEQUENCE [LARGE SCALE GENOMIC DNA]</scope>
</reference>
<keyword evidence="11 15" id="KW-1133">Transmembrane helix</keyword>
<keyword evidence="6 15" id="KW-0812">Transmembrane</keyword>
<comment type="pathway">
    <text evidence="3">Protein modification; protein ubiquitination.</text>
</comment>
<dbReference type="PANTHER" id="PTHR46913">
    <property type="entry name" value="RING-H2 FINGER PROTEIN ATL16"/>
    <property type="match status" value="1"/>
</dbReference>
<keyword evidence="5" id="KW-0808">Transferase</keyword>
<evidence type="ECO:0000256" key="3">
    <source>
        <dbReference type="ARBA" id="ARBA00004906"/>
    </source>
</evidence>